<evidence type="ECO:0000313" key="2">
    <source>
        <dbReference type="EMBL" id="EAY10785.1"/>
    </source>
</evidence>
<sequence length="148" mass="16957">MAKYVDSILHDYALTFGKQESESNNTSTDIPKRIQDSQVMPSNESKFGTLPPKEAMNIVENLKNEHVKDLQRITDITTENAQLKAKIDAYEAINRHVDNLSNTIDELTQKYIQTMQIRTQQAALIKKLSMEIDDLKALLPQEQTYGRF</sequence>
<dbReference type="EMBL" id="DS113332">
    <property type="protein sequence ID" value="EAY10785.1"/>
    <property type="molecule type" value="Genomic_DNA"/>
</dbReference>
<reference evidence="2" key="2">
    <citation type="journal article" date="2007" name="Science">
        <title>Draft genome sequence of the sexually transmitted pathogen Trichomonas vaginalis.</title>
        <authorList>
            <person name="Carlton J.M."/>
            <person name="Hirt R.P."/>
            <person name="Silva J.C."/>
            <person name="Delcher A.L."/>
            <person name="Schatz M."/>
            <person name="Zhao Q."/>
            <person name="Wortman J.R."/>
            <person name="Bidwell S.L."/>
            <person name="Alsmark U.C.M."/>
            <person name="Besteiro S."/>
            <person name="Sicheritz-Ponten T."/>
            <person name="Noel C.J."/>
            <person name="Dacks J.B."/>
            <person name="Foster P.G."/>
            <person name="Simillion C."/>
            <person name="Van de Peer Y."/>
            <person name="Miranda-Saavedra D."/>
            <person name="Barton G.J."/>
            <person name="Westrop G.D."/>
            <person name="Mueller S."/>
            <person name="Dessi D."/>
            <person name="Fiori P.L."/>
            <person name="Ren Q."/>
            <person name="Paulsen I."/>
            <person name="Zhang H."/>
            <person name="Bastida-Corcuera F.D."/>
            <person name="Simoes-Barbosa A."/>
            <person name="Brown M.T."/>
            <person name="Hayes R.D."/>
            <person name="Mukherjee M."/>
            <person name="Okumura C.Y."/>
            <person name="Schneider R."/>
            <person name="Smith A.J."/>
            <person name="Vanacova S."/>
            <person name="Villalvazo M."/>
            <person name="Haas B.J."/>
            <person name="Pertea M."/>
            <person name="Feldblyum T.V."/>
            <person name="Utterback T.R."/>
            <person name="Shu C.L."/>
            <person name="Osoegawa K."/>
            <person name="de Jong P.J."/>
            <person name="Hrdy I."/>
            <person name="Horvathova L."/>
            <person name="Zubacova Z."/>
            <person name="Dolezal P."/>
            <person name="Malik S.B."/>
            <person name="Logsdon J.M. Jr."/>
            <person name="Henze K."/>
            <person name="Gupta A."/>
            <person name="Wang C.C."/>
            <person name="Dunne R.L."/>
            <person name="Upcroft J.A."/>
            <person name="Upcroft P."/>
            <person name="White O."/>
            <person name="Salzberg S.L."/>
            <person name="Tang P."/>
            <person name="Chiu C.-H."/>
            <person name="Lee Y.-S."/>
            <person name="Embley T.M."/>
            <person name="Coombs G.H."/>
            <person name="Mottram J.C."/>
            <person name="Tachezy J."/>
            <person name="Fraser-Liggett C.M."/>
            <person name="Johnson P.J."/>
        </authorList>
    </citation>
    <scope>NUCLEOTIDE SEQUENCE [LARGE SCALE GENOMIC DNA]</scope>
    <source>
        <strain evidence="2">G3</strain>
    </source>
</reference>
<dbReference type="RefSeq" id="XP_001323008.1">
    <property type="nucleotide sequence ID" value="XM_001322973.1"/>
</dbReference>
<name>A2E9A0_TRIV3</name>
<dbReference type="AlphaFoldDB" id="A2E9A0"/>
<evidence type="ECO:0000313" key="3">
    <source>
        <dbReference type="Proteomes" id="UP000001542"/>
    </source>
</evidence>
<dbReference type="InParanoid" id="A2E9A0"/>
<organism evidence="2 3">
    <name type="scientific">Trichomonas vaginalis (strain ATCC PRA-98 / G3)</name>
    <dbReference type="NCBI Taxonomy" id="412133"/>
    <lineage>
        <taxon>Eukaryota</taxon>
        <taxon>Metamonada</taxon>
        <taxon>Parabasalia</taxon>
        <taxon>Trichomonadida</taxon>
        <taxon>Trichomonadidae</taxon>
        <taxon>Trichomonas</taxon>
    </lineage>
</organism>
<keyword evidence="3" id="KW-1185">Reference proteome</keyword>
<dbReference type="SMR" id="A2E9A0"/>
<proteinExistence type="predicted"/>
<dbReference type="KEGG" id="tva:4768722"/>
<dbReference type="VEuPathDB" id="TrichDB:TVAG_121890"/>
<accession>A2E9A0</accession>
<reference evidence="2" key="1">
    <citation type="submission" date="2006-10" db="EMBL/GenBank/DDBJ databases">
        <authorList>
            <person name="Amadeo P."/>
            <person name="Zhao Q."/>
            <person name="Wortman J."/>
            <person name="Fraser-Liggett C."/>
            <person name="Carlton J."/>
        </authorList>
    </citation>
    <scope>NUCLEOTIDE SEQUENCE</scope>
    <source>
        <strain evidence="2">G3</strain>
    </source>
</reference>
<feature type="coiled-coil region" evidence="1">
    <location>
        <begin position="73"/>
        <end position="110"/>
    </location>
</feature>
<protein>
    <submittedName>
        <fullName evidence="2">Uncharacterized protein</fullName>
    </submittedName>
</protein>
<keyword evidence="1" id="KW-0175">Coiled coil</keyword>
<dbReference type="Proteomes" id="UP000001542">
    <property type="component" value="Unassembled WGS sequence"/>
</dbReference>
<dbReference type="VEuPathDB" id="TrichDB:TVAGG3_0421300"/>
<gene>
    <name evidence="2" type="ORF">TVAG_121890</name>
</gene>
<evidence type="ECO:0000256" key="1">
    <source>
        <dbReference type="SAM" id="Coils"/>
    </source>
</evidence>